<comment type="caution">
    <text evidence="1">The sequence shown here is derived from an EMBL/GenBank/DDBJ whole genome shotgun (WGS) entry which is preliminary data.</text>
</comment>
<keyword evidence="2" id="KW-1185">Reference proteome</keyword>
<dbReference type="Gene3D" id="3.30.70.270">
    <property type="match status" value="1"/>
</dbReference>
<dbReference type="AlphaFoldDB" id="A0A225WQJ5"/>
<dbReference type="PANTHER" id="PTHR24559:SF444">
    <property type="entry name" value="REVERSE TRANSCRIPTASE DOMAIN-CONTAINING PROTEIN"/>
    <property type="match status" value="1"/>
</dbReference>
<protein>
    <recommendedName>
        <fullName evidence="3">Reverse transcriptase</fullName>
    </recommendedName>
</protein>
<dbReference type="Gene3D" id="3.10.10.10">
    <property type="entry name" value="HIV Type 1 Reverse Transcriptase, subunit A, domain 1"/>
    <property type="match status" value="1"/>
</dbReference>
<dbReference type="InterPro" id="IPR043502">
    <property type="entry name" value="DNA/RNA_pol_sf"/>
</dbReference>
<accession>A0A225WQJ5</accession>
<gene>
    <name evidence="1" type="ORF">PHMEG_0006487</name>
</gene>
<sequence length="144" mass="16178">MEAELQQYLNLGHLRPSTSSWTSPGLVIRKADGWILYGIDYGRLNAVTVKACYPISLIDGILDVLGIAKLHSTWISRPDTGMSRWLLIKTAFTCKCGLYEWLVIPYGLFNAVPVFQRLMDNDDLPTHLIRLKQVLEGSVELASN</sequence>
<organism evidence="1 2">
    <name type="scientific">Phytophthora megakarya</name>
    <dbReference type="NCBI Taxonomy" id="4795"/>
    <lineage>
        <taxon>Eukaryota</taxon>
        <taxon>Sar</taxon>
        <taxon>Stramenopiles</taxon>
        <taxon>Oomycota</taxon>
        <taxon>Peronosporomycetes</taxon>
        <taxon>Peronosporales</taxon>
        <taxon>Peronosporaceae</taxon>
        <taxon>Phytophthora</taxon>
    </lineage>
</organism>
<dbReference type="InterPro" id="IPR053134">
    <property type="entry name" value="RNA-dir_DNA_polymerase"/>
</dbReference>
<evidence type="ECO:0000313" key="2">
    <source>
        <dbReference type="Proteomes" id="UP000198211"/>
    </source>
</evidence>
<dbReference type="EMBL" id="NBNE01000461">
    <property type="protein sequence ID" value="OWZ19287.1"/>
    <property type="molecule type" value="Genomic_DNA"/>
</dbReference>
<dbReference type="InterPro" id="IPR043128">
    <property type="entry name" value="Rev_trsase/Diguanyl_cyclase"/>
</dbReference>
<dbReference type="OrthoDB" id="2369050at2759"/>
<dbReference type="CDD" id="cd01647">
    <property type="entry name" value="RT_LTR"/>
    <property type="match status" value="1"/>
</dbReference>
<evidence type="ECO:0000313" key="1">
    <source>
        <dbReference type="EMBL" id="OWZ19287.1"/>
    </source>
</evidence>
<dbReference type="STRING" id="4795.A0A225WQJ5"/>
<evidence type="ECO:0008006" key="3">
    <source>
        <dbReference type="Google" id="ProtNLM"/>
    </source>
</evidence>
<dbReference type="PANTHER" id="PTHR24559">
    <property type="entry name" value="TRANSPOSON TY3-I GAG-POL POLYPROTEIN"/>
    <property type="match status" value="1"/>
</dbReference>
<dbReference type="Proteomes" id="UP000198211">
    <property type="component" value="Unassembled WGS sequence"/>
</dbReference>
<name>A0A225WQJ5_9STRA</name>
<dbReference type="SUPFAM" id="SSF56672">
    <property type="entry name" value="DNA/RNA polymerases"/>
    <property type="match status" value="1"/>
</dbReference>
<reference evidence="2" key="1">
    <citation type="submission" date="2017-03" db="EMBL/GenBank/DDBJ databases">
        <title>Phytopthora megakarya and P. palmivora, two closely related causual agents of cacao black pod achieved similar genome size and gene model numbers by different mechanisms.</title>
        <authorList>
            <person name="Ali S."/>
            <person name="Shao J."/>
            <person name="Larry D.J."/>
            <person name="Kronmiller B."/>
            <person name="Shen D."/>
            <person name="Strem M.D."/>
            <person name="Melnick R.L."/>
            <person name="Guiltinan M.J."/>
            <person name="Tyler B.M."/>
            <person name="Meinhardt L.W."/>
            <person name="Bailey B.A."/>
        </authorList>
    </citation>
    <scope>NUCLEOTIDE SEQUENCE [LARGE SCALE GENOMIC DNA]</scope>
    <source>
        <strain evidence="2">zdho120</strain>
    </source>
</reference>
<proteinExistence type="predicted"/>